<feature type="transmembrane region" description="Helical" evidence="2">
    <location>
        <begin position="6"/>
        <end position="27"/>
    </location>
</feature>
<keyword evidence="1" id="KW-0175">Coiled coil</keyword>
<dbReference type="OrthoDB" id="7826912at2"/>
<dbReference type="RefSeq" id="WP_012384022.1">
    <property type="nucleotide sequence ID" value="NC_010581.1"/>
</dbReference>
<protein>
    <submittedName>
        <fullName evidence="3">Uncharacterized protein</fullName>
    </submittedName>
</protein>
<evidence type="ECO:0000313" key="3">
    <source>
        <dbReference type="EMBL" id="ACB94665.1"/>
    </source>
</evidence>
<evidence type="ECO:0000313" key="4">
    <source>
        <dbReference type="Proteomes" id="UP000001695"/>
    </source>
</evidence>
<reference evidence="4" key="1">
    <citation type="submission" date="2008-03" db="EMBL/GenBank/DDBJ databases">
        <title>Complete sequence of chromosome of Beijerinckia indica subsp. indica ATCC 9039.</title>
        <authorList>
            <consortium name="US DOE Joint Genome Institute"/>
            <person name="Copeland A."/>
            <person name="Lucas S."/>
            <person name="Lapidus A."/>
            <person name="Glavina del Rio T."/>
            <person name="Dalin E."/>
            <person name="Tice H."/>
            <person name="Bruce D."/>
            <person name="Goodwin L."/>
            <person name="Pitluck S."/>
            <person name="LaButti K."/>
            <person name="Schmutz J."/>
            <person name="Larimer F."/>
            <person name="Land M."/>
            <person name="Hauser L."/>
            <person name="Kyrpides N."/>
            <person name="Mikhailova N."/>
            <person name="Dunfield P.F."/>
            <person name="Dedysh S.N."/>
            <person name="Liesack W."/>
            <person name="Saw J.H."/>
            <person name="Alam M."/>
            <person name="Chen Y."/>
            <person name="Murrell J.C."/>
            <person name="Richardson P."/>
        </authorList>
    </citation>
    <scope>NUCLEOTIDE SEQUENCE [LARGE SCALE GENOMIC DNA]</scope>
    <source>
        <strain evidence="4">ATCC 9039 / DSM 1715 / NCIMB 8712</strain>
    </source>
</reference>
<dbReference type="Proteomes" id="UP000001695">
    <property type="component" value="Chromosome"/>
</dbReference>
<dbReference type="EMBL" id="CP001016">
    <property type="protein sequence ID" value="ACB94665.1"/>
    <property type="molecule type" value="Genomic_DNA"/>
</dbReference>
<proteinExistence type="predicted"/>
<keyword evidence="2" id="KW-0812">Transmembrane</keyword>
<organism evidence="3 4">
    <name type="scientific">Beijerinckia indica subsp. indica (strain ATCC 9039 / DSM 1715 / NCIMB 8712)</name>
    <dbReference type="NCBI Taxonomy" id="395963"/>
    <lineage>
        <taxon>Bacteria</taxon>
        <taxon>Pseudomonadati</taxon>
        <taxon>Pseudomonadota</taxon>
        <taxon>Alphaproteobacteria</taxon>
        <taxon>Hyphomicrobiales</taxon>
        <taxon>Beijerinckiaceae</taxon>
        <taxon>Beijerinckia</taxon>
    </lineage>
</organism>
<keyword evidence="2" id="KW-0472">Membrane</keyword>
<dbReference type="HOGENOM" id="CLU_1101188_0_0_5"/>
<dbReference type="KEGG" id="bid:Bind_1022"/>
<sequence length="252" mass="29044">MIEQIMIFGLGFLLAGLLALAFTPVFWNRALRLTRRRLERQMPLSPQEILADRDFIRAEAALLQRRMEQKLETANQAHIADMVEIGRREWRITTLANELALQSELAHERLNEIGRLNQSLEEAATETAGLERRFETIRFLCEEQASALQALQEEKELLTRQKTDKTLALSNCLNALAQLHEEHRSLRDLYEADGEKVQNLENRLAETRAKEGQILEQQVLLRQDIKDLGTAVVRIVKEKQAVLSKEMDRPAR</sequence>
<evidence type="ECO:0000256" key="2">
    <source>
        <dbReference type="SAM" id="Phobius"/>
    </source>
</evidence>
<dbReference type="eggNOG" id="COG1196">
    <property type="taxonomic scope" value="Bacteria"/>
</dbReference>
<feature type="coiled-coil region" evidence="1">
    <location>
        <begin position="113"/>
        <end position="217"/>
    </location>
</feature>
<gene>
    <name evidence="3" type="ordered locus">Bind_1022</name>
</gene>
<dbReference type="STRING" id="395963.Bind_1022"/>
<keyword evidence="4" id="KW-1185">Reference proteome</keyword>
<keyword evidence="2" id="KW-1133">Transmembrane helix</keyword>
<accession>B2II82</accession>
<evidence type="ECO:0000256" key="1">
    <source>
        <dbReference type="SAM" id="Coils"/>
    </source>
</evidence>
<reference evidence="3 4" key="2">
    <citation type="journal article" date="2010" name="J. Bacteriol.">
        <title>Complete genome sequence of Beijerinckia indica subsp. indica.</title>
        <authorList>
            <person name="Tamas I."/>
            <person name="Dedysh S.N."/>
            <person name="Liesack W."/>
            <person name="Stott M.B."/>
            <person name="Alam M."/>
            <person name="Murrell J.C."/>
            <person name="Dunfield P.F."/>
        </authorList>
    </citation>
    <scope>NUCLEOTIDE SEQUENCE [LARGE SCALE GENOMIC DNA]</scope>
    <source>
        <strain evidence="4">ATCC 9039 / DSM 1715 / NCIMB 8712</strain>
    </source>
</reference>
<name>B2II82_BEII9</name>
<dbReference type="AlphaFoldDB" id="B2II82"/>